<sequence length="90" mass="10130">MKNQNIFLIFYLFIALLSSTPATALCIKNTQIKPSNDDTLVTESNTTQPTTQAASNNLIANLVGPQLYRYLLQSDQFITLQGIIEDYWKS</sequence>
<protein>
    <submittedName>
        <fullName evidence="2">Uncharacterized protein</fullName>
    </submittedName>
</protein>
<keyword evidence="1" id="KW-0732">Signal</keyword>
<evidence type="ECO:0000313" key="2">
    <source>
        <dbReference type="EMBL" id="WML89483.1"/>
    </source>
</evidence>
<feature type="chain" id="PRO_5046920405" evidence="1">
    <location>
        <begin position="25"/>
        <end position="90"/>
    </location>
</feature>
<dbReference type="Proteomes" id="UP001236657">
    <property type="component" value="Chromosome"/>
</dbReference>
<evidence type="ECO:0000313" key="3">
    <source>
        <dbReference type="Proteomes" id="UP001236657"/>
    </source>
</evidence>
<dbReference type="EMBL" id="CP133218">
    <property type="protein sequence ID" value="WML89483.1"/>
    <property type="molecule type" value="Genomic_DNA"/>
</dbReference>
<reference evidence="2 3" key="1">
    <citation type="submission" date="2023-08" db="EMBL/GenBank/DDBJ databases">
        <title>New molecular markers tilS and rpoB for phylogenetic and monitoring studies of the genus Thiothrix biodiversity.</title>
        <authorList>
            <person name="Ravin N.V."/>
            <person name="Smolyakov D."/>
            <person name="Markov N.D."/>
            <person name="Beletsky A.V."/>
            <person name="Mardanov A.V."/>
            <person name="Rudenko T.S."/>
            <person name="Grabovich M.Y."/>
        </authorList>
    </citation>
    <scope>NUCLEOTIDE SEQUENCE [LARGE SCALE GENOMIC DNA]</scope>
    <source>
        <strain evidence="2 3">MK1</strain>
    </source>
</reference>
<dbReference type="RefSeq" id="WP_028490429.1">
    <property type="nucleotide sequence ID" value="NZ_CP133218.1"/>
</dbReference>
<keyword evidence="3" id="KW-1185">Reference proteome</keyword>
<gene>
    <name evidence="2" type="ORF">RCF98_10925</name>
</gene>
<accession>A0ABY9MLH2</accession>
<feature type="signal peptide" evidence="1">
    <location>
        <begin position="1"/>
        <end position="24"/>
    </location>
</feature>
<name>A0ABY9MLH2_9GAMM</name>
<proteinExistence type="predicted"/>
<organism evidence="2 3">
    <name type="scientific">Thiothrix lacustris</name>
    <dbReference type="NCBI Taxonomy" id="525917"/>
    <lineage>
        <taxon>Bacteria</taxon>
        <taxon>Pseudomonadati</taxon>
        <taxon>Pseudomonadota</taxon>
        <taxon>Gammaproteobacteria</taxon>
        <taxon>Thiotrichales</taxon>
        <taxon>Thiotrichaceae</taxon>
        <taxon>Thiothrix</taxon>
    </lineage>
</organism>
<evidence type="ECO:0000256" key="1">
    <source>
        <dbReference type="SAM" id="SignalP"/>
    </source>
</evidence>